<dbReference type="InterPro" id="IPR016163">
    <property type="entry name" value="Ald_DH_C"/>
</dbReference>
<feature type="domain" description="Aldehyde dehydrogenase" evidence="3">
    <location>
        <begin position="19"/>
        <end position="478"/>
    </location>
</feature>
<dbReference type="PANTHER" id="PTHR43353:SF5">
    <property type="entry name" value="SUCCINATE-SEMIALDEHYDE DEHYDROGENASE, MITOCHONDRIAL"/>
    <property type="match status" value="1"/>
</dbReference>
<dbReference type="FunFam" id="3.40.605.10:FF:000007">
    <property type="entry name" value="NAD/NADP-dependent betaine aldehyde dehydrogenase"/>
    <property type="match status" value="1"/>
</dbReference>
<evidence type="ECO:0000256" key="2">
    <source>
        <dbReference type="ARBA" id="ARBA00023002"/>
    </source>
</evidence>
<dbReference type="InterPro" id="IPR016162">
    <property type="entry name" value="Ald_DH_N"/>
</dbReference>
<evidence type="ECO:0000313" key="5">
    <source>
        <dbReference type="Proteomes" id="UP000198889"/>
    </source>
</evidence>
<dbReference type="GO" id="GO:0009450">
    <property type="term" value="P:gamma-aminobutyric acid catabolic process"/>
    <property type="evidence" value="ECO:0007669"/>
    <property type="project" value="TreeGrafter"/>
</dbReference>
<accession>A0A1G4QGG2</accession>
<dbReference type="RefSeq" id="WP_091436877.1">
    <property type="nucleotide sequence ID" value="NZ_FMTP01000001.1"/>
</dbReference>
<keyword evidence="2" id="KW-0560">Oxidoreductase</keyword>
<dbReference type="CDD" id="cd07103">
    <property type="entry name" value="ALDH_F5_SSADH_GabD"/>
    <property type="match status" value="1"/>
</dbReference>
<dbReference type="Gene3D" id="3.40.309.10">
    <property type="entry name" value="Aldehyde Dehydrogenase, Chain A, domain 2"/>
    <property type="match status" value="1"/>
</dbReference>
<comment type="similarity">
    <text evidence="1">Belongs to the aldehyde dehydrogenase family.</text>
</comment>
<evidence type="ECO:0000313" key="4">
    <source>
        <dbReference type="EMBL" id="SCW43694.1"/>
    </source>
</evidence>
<dbReference type="SUPFAM" id="SSF53720">
    <property type="entry name" value="ALDH-like"/>
    <property type="match status" value="1"/>
</dbReference>
<protein>
    <submittedName>
        <fullName evidence="4">Succinate-semialdehyde dehydrogenase / glutarate-semialdehyde dehydrogenase</fullName>
    </submittedName>
</protein>
<dbReference type="PANTHER" id="PTHR43353">
    <property type="entry name" value="SUCCINATE-SEMIALDEHYDE DEHYDROGENASE, MITOCHONDRIAL"/>
    <property type="match status" value="1"/>
</dbReference>
<name>A0A1G4QGG2_9HYPH</name>
<dbReference type="GO" id="GO:0004777">
    <property type="term" value="F:succinate-semialdehyde dehydrogenase (NAD+) activity"/>
    <property type="evidence" value="ECO:0007669"/>
    <property type="project" value="TreeGrafter"/>
</dbReference>
<evidence type="ECO:0000256" key="1">
    <source>
        <dbReference type="ARBA" id="ARBA00009986"/>
    </source>
</evidence>
<reference evidence="5" key="1">
    <citation type="submission" date="2016-10" db="EMBL/GenBank/DDBJ databases">
        <authorList>
            <person name="Varghese N."/>
            <person name="Submissions S."/>
        </authorList>
    </citation>
    <scope>NUCLEOTIDE SEQUENCE [LARGE SCALE GENOMIC DNA]</scope>
    <source>
        <strain evidence="5">CGMCC 1.1761</strain>
    </source>
</reference>
<dbReference type="Proteomes" id="UP000198889">
    <property type="component" value="Unassembled WGS sequence"/>
</dbReference>
<dbReference type="Gene3D" id="3.40.605.10">
    <property type="entry name" value="Aldehyde Dehydrogenase, Chain A, domain 1"/>
    <property type="match status" value="1"/>
</dbReference>
<evidence type="ECO:0000259" key="3">
    <source>
        <dbReference type="Pfam" id="PF00171"/>
    </source>
</evidence>
<dbReference type="InterPro" id="IPR016161">
    <property type="entry name" value="Ald_DH/histidinol_DH"/>
</dbReference>
<dbReference type="Pfam" id="PF00171">
    <property type="entry name" value="Aldedh"/>
    <property type="match status" value="1"/>
</dbReference>
<dbReference type="AlphaFoldDB" id="A0A1G4QGG2"/>
<dbReference type="STRING" id="177413.SAMN05660859_1199"/>
<gene>
    <name evidence="4" type="ORF">SAMN05660859_1199</name>
</gene>
<keyword evidence="5" id="KW-1185">Reference proteome</keyword>
<sequence>MTDLSTYDETIELLIDGTWCQGSEGKSEALENPATGEVLATVPHASDADLARALDAAQRGFKVWKAMTAQARYTLMMKAADLIEARKERIGRILTLENGKPLGEAVPEVQFAADATRWYAEEGKRAYGRIVPARMANVRQMVLKEPVGPVVAFAAWNFPSSNVIRKITGALGAGCSIIIKPAEETPGTAVAIARCFQEAGLPAGVLNVVFGAPAHVSRVLLASPIPKAVTLTGSTAVGKELARLSADTLKRCTMELGGHAPVIVHGDADLELAARTLVAFKFRNAGQVCTSPTRFFIQEQIYQPFVARFVELASTLKVGNGLDAGTNMGPMIGRRRLAAMEELVNDAVAKGASLKLGGTRIGNQGHFFAPTVLADVPADAAIMSNEPFGPIAPLTSFSGFDEVIERANALPYGLASFVFTRSGALAARTEEALDAGLVGVNHMAVSTPETPFGGVNESGYGSESGIEGLDAFLRTKFVTELAAL</sequence>
<dbReference type="InterPro" id="IPR050740">
    <property type="entry name" value="Aldehyde_DH_Superfamily"/>
</dbReference>
<dbReference type="FunFam" id="3.40.309.10:FF:000009">
    <property type="entry name" value="Aldehyde dehydrogenase A"/>
    <property type="match status" value="1"/>
</dbReference>
<dbReference type="EMBL" id="FMTP01000001">
    <property type="protein sequence ID" value="SCW43694.1"/>
    <property type="molecule type" value="Genomic_DNA"/>
</dbReference>
<dbReference type="InterPro" id="IPR015590">
    <property type="entry name" value="Aldehyde_DH_dom"/>
</dbReference>
<organism evidence="4 5">
    <name type="scientific">Ancylobacter rudongensis</name>
    <dbReference type="NCBI Taxonomy" id="177413"/>
    <lineage>
        <taxon>Bacteria</taxon>
        <taxon>Pseudomonadati</taxon>
        <taxon>Pseudomonadota</taxon>
        <taxon>Alphaproteobacteria</taxon>
        <taxon>Hyphomicrobiales</taxon>
        <taxon>Xanthobacteraceae</taxon>
        <taxon>Ancylobacter</taxon>
    </lineage>
</organism>
<proteinExistence type="inferred from homology"/>